<keyword evidence="4" id="KW-1185">Reference proteome</keyword>
<organism evidence="3 4">
    <name type="scientific">Streptomyces rectiviolaceus</name>
    <dbReference type="NCBI Taxonomy" id="332591"/>
    <lineage>
        <taxon>Bacteria</taxon>
        <taxon>Bacillati</taxon>
        <taxon>Actinomycetota</taxon>
        <taxon>Actinomycetes</taxon>
        <taxon>Kitasatosporales</taxon>
        <taxon>Streptomycetaceae</taxon>
        <taxon>Streptomyces</taxon>
    </lineage>
</organism>
<proteinExistence type="predicted"/>
<evidence type="ECO:0000259" key="2">
    <source>
        <dbReference type="Pfam" id="PF00501"/>
    </source>
</evidence>
<evidence type="ECO:0000313" key="3">
    <source>
        <dbReference type="EMBL" id="GAA3101296.1"/>
    </source>
</evidence>
<dbReference type="SUPFAM" id="SSF56801">
    <property type="entry name" value="Acetyl-CoA synthetase-like"/>
    <property type="match status" value="1"/>
</dbReference>
<dbReference type="PANTHER" id="PTHR43845">
    <property type="entry name" value="BLR5969 PROTEIN"/>
    <property type="match status" value="1"/>
</dbReference>
<dbReference type="NCBIfam" id="NF041217">
    <property type="entry name" value="BagE_FevW"/>
    <property type="match status" value="1"/>
</dbReference>
<feature type="region of interest" description="Disordered" evidence="1">
    <location>
        <begin position="1"/>
        <end position="30"/>
    </location>
</feature>
<evidence type="ECO:0000256" key="1">
    <source>
        <dbReference type="SAM" id="MobiDB-lite"/>
    </source>
</evidence>
<dbReference type="PANTHER" id="PTHR43845:SF1">
    <property type="entry name" value="BLR5969 PROTEIN"/>
    <property type="match status" value="1"/>
</dbReference>
<dbReference type="InterPro" id="IPR000873">
    <property type="entry name" value="AMP-dep_synth/lig_dom"/>
</dbReference>
<gene>
    <name evidence="3" type="ORF">GCM10010449_25540</name>
</gene>
<feature type="compositionally biased region" description="Low complexity" evidence="1">
    <location>
        <begin position="7"/>
        <end position="28"/>
    </location>
</feature>
<dbReference type="InterPro" id="IPR042099">
    <property type="entry name" value="ANL_N_sf"/>
</dbReference>
<dbReference type="RefSeq" id="WP_344520816.1">
    <property type="nucleotide sequence ID" value="NZ_BAAAUG010000038.1"/>
</dbReference>
<dbReference type="EMBL" id="BAAAUG010000038">
    <property type="protein sequence ID" value="GAA3101296.1"/>
    <property type="molecule type" value="Genomic_DNA"/>
</dbReference>
<dbReference type="Proteomes" id="UP001501637">
    <property type="component" value="Unassembled WGS sequence"/>
</dbReference>
<reference evidence="4" key="1">
    <citation type="journal article" date="2019" name="Int. J. Syst. Evol. Microbiol.">
        <title>The Global Catalogue of Microorganisms (GCM) 10K type strain sequencing project: providing services to taxonomists for standard genome sequencing and annotation.</title>
        <authorList>
            <consortium name="The Broad Institute Genomics Platform"/>
            <consortium name="The Broad Institute Genome Sequencing Center for Infectious Disease"/>
            <person name="Wu L."/>
            <person name="Ma J."/>
        </authorList>
    </citation>
    <scope>NUCLEOTIDE SEQUENCE [LARGE SCALE GENOMIC DNA]</scope>
    <source>
        <strain evidence="4">JCM 9092</strain>
    </source>
</reference>
<evidence type="ECO:0000313" key="4">
    <source>
        <dbReference type="Proteomes" id="UP001501637"/>
    </source>
</evidence>
<name>A0ABP6MCZ6_9ACTN</name>
<protein>
    <recommendedName>
        <fullName evidence="2">AMP-dependent synthetase/ligase domain-containing protein</fullName>
    </recommendedName>
</protein>
<comment type="caution">
    <text evidence="3">The sequence shown here is derived from an EMBL/GenBank/DDBJ whole genome shotgun (WGS) entry which is preliminary data.</text>
</comment>
<dbReference type="Gene3D" id="3.40.50.12780">
    <property type="entry name" value="N-terminal domain of ligase-like"/>
    <property type="match status" value="1"/>
</dbReference>
<dbReference type="Pfam" id="PF00501">
    <property type="entry name" value="AMP-binding"/>
    <property type="match status" value="1"/>
</dbReference>
<sequence>MTVSLNTEPTGSGPTTTGTTATEPTGSGLPAIGDWATFDELRARQDERIAPALHHARNSPFYEKRLEPGQTLSTVGLTGKSDLRDSYPFGMLGVERERLATYHESSGSTGNPTPAYFTEAEWADLADRFVRKTVPLGPQDTLLVRIPYGLVLAGHMAHWAAMRSGATVVPGDCRSLAVPYSRVVRLLRDLEVTLTWSTPSESLLWVAAAKAAGHPAGSFSSLRALYVAGEPISNARRRRIEELWGAPVIEEYGCTEVGPLAGDCPYGRMHFWADRVLPEIYDPQTGDITAEGTGQLVITPLYREAMPLLRYNLEDLVDLRYEDCPCGWKLPTVRVLGRLGQGYTVGGRRLGQIQVEELVYRLPASWGVLFWRARAEQDRLVVEIEVPGPDGGDAAALLAESVEAELGVRCAASAVPEGTLVPSALLAEQLDAMKPRKLFGPDEDWGQAIVRG</sequence>
<feature type="domain" description="AMP-dependent synthetase/ligase" evidence="2">
    <location>
        <begin position="97"/>
        <end position="264"/>
    </location>
</feature>
<accession>A0ABP6MCZ6</accession>